<evidence type="ECO:0000256" key="1">
    <source>
        <dbReference type="SAM" id="MobiDB-lite"/>
    </source>
</evidence>
<evidence type="ECO:0008006" key="5">
    <source>
        <dbReference type="Google" id="ProtNLM"/>
    </source>
</evidence>
<dbReference type="Proteomes" id="UP000298663">
    <property type="component" value="Unassembled WGS sequence"/>
</dbReference>
<feature type="signal peptide" evidence="2">
    <location>
        <begin position="1"/>
        <end position="24"/>
    </location>
</feature>
<dbReference type="PROSITE" id="PS51257">
    <property type="entry name" value="PROKAR_LIPOPROTEIN"/>
    <property type="match status" value="1"/>
</dbReference>
<keyword evidence="2" id="KW-0732">Signal</keyword>
<gene>
    <name evidence="3" type="ORF">L596_014362</name>
</gene>
<comment type="caution">
    <text evidence="3">The sequence shown here is derived from an EMBL/GenBank/DDBJ whole genome shotgun (WGS) entry which is preliminary data.</text>
</comment>
<feature type="compositionally biased region" description="Acidic residues" evidence="1">
    <location>
        <begin position="276"/>
        <end position="285"/>
    </location>
</feature>
<evidence type="ECO:0000313" key="4">
    <source>
        <dbReference type="Proteomes" id="UP000298663"/>
    </source>
</evidence>
<sequence length="285" mass="31578">MCLQMRLSSFPLLLFCFLLPIAFGCFPTKSDRGAEVATKKAVIGKKKLGFADRTVPGNPPFLPGRHALLQYFDDNDPGTPATKYTGKLNPNCSRCPDNIEVTTEGVLGSKKVDRNDLYVKDGCHLRVFGCRGAEDALSTQFNFNHGQIGEVQGLQFGGKSEHDYVERVLFCNADQNWVLRDLNTEKVIRELSCQSANFRCYQCVPNRGEIVIDHSLPVFDRIREEKVFTPDPTTLVDMIGEGEAGILIPVMGPQEPENNNMGGNGGGNEFTPLINQEEDADNEEE</sequence>
<evidence type="ECO:0000256" key="2">
    <source>
        <dbReference type="SAM" id="SignalP"/>
    </source>
</evidence>
<dbReference type="EMBL" id="AZBU02000004">
    <property type="protein sequence ID" value="TKR80261.1"/>
    <property type="molecule type" value="Genomic_DNA"/>
</dbReference>
<dbReference type="AlphaFoldDB" id="A0A4U5NCT1"/>
<organism evidence="3 4">
    <name type="scientific">Steinernema carpocapsae</name>
    <name type="common">Entomopathogenic nematode</name>
    <dbReference type="NCBI Taxonomy" id="34508"/>
    <lineage>
        <taxon>Eukaryota</taxon>
        <taxon>Metazoa</taxon>
        <taxon>Ecdysozoa</taxon>
        <taxon>Nematoda</taxon>
        <taxon>Chromadorea</taxon>
        <taxon>Rhabditida</taxon>
        <taxon>Tylenchina</taxon>
        <taxon>Panagrolaimomorpha</taxon>
        <taxon>Strongyloidoidea</taxon>
        <taxon>Steinernematidae</taxon>
        <taxon>Steinernema</taxon>
    </lineage>
</organism>
<proteinExistence type="predicted"/>
<feature type="chain" id="PRO_5020979990" description="C6 domain-containing protein" evidence="2">
    <location>
        <begin position="25"/>
        <end position="285"/>
    </location>
</feature>
<accession>A0A4U5NCT1</accession>
<reference evidence="3 4" key="1">
    <citation type="journal article" date="2015" name="Genome Biol.">
        <title>Comparative genomics of Steinernema reveals deeply conserved gene regulatory networks.</title>
        <authorList>
            <person name="Dillman A.R."/>
            <person name="Macchietto M."/>
            <person name="Porter C.F."/>
            <person name="Rogers A."/>
            <person name="Williams B."/>
            <person name="Antoshechkin I."/>
            <person name="Lee M.M."/>
            <person name="Goodwin Z."/>
            <person name="Lu X."/>
            <person name="Lewis E.E."/>
            <person name="Goodrich-Blair H."/>
            <person name="Stock S.P."/>
            <person name="Adams B.J."/>
            <person name="Sternberg P.W."/>
            <person name="Mortazavi A."/>
        </authorList>
    </citation>
    <scope>NUCLEOTIDE SEQUENCE [LARGE SCALE GENOMIC DNA]</scope>
    <source>
        <strain evidence="3 4">ALL</strain>
    </source>
</reference>
<evidence type="ECO:0000313" key="3">
    <source>
        <dbReference type="EMBL" id="TKR80261.1"/>
    </source>
</evidence>
<reference evidence="3 4" key="2">
    <citation type="journal article" date="2019" name="G3 (Bethesda)">
        <title>Hybrid Assembly of the Genome of the Entomopathogenic Nematode Steinernema carpocapsae Identifies the X-Chromosome.</title>
        <authorList>
            <person name="Serra L."/>
            <person name="Macchietto M."/>
            <person name="Macias-Munoz A."/>
            <person name="McGill C.J."/>
            <person name="Rodriguez I.M."/>
            <person name="Rodriguez B."/>
            <person name="Murad R."/>
            <person name="Mortazavi A."/>
        </authorList>
    </citation>
    <scope>NUCLEOTIDE SEQUENCE [LARGE SCALE GENOMIC DNA]</scope>
    <source>
        <strain evidence="3 4">ALL</strain>
    </source>
</reference>
<protein>
    <recommendedName>
        <fullName evidence="5">C6 domain-containing protein</fullName>
    </recommendedName>
</protein>
<name>A0A4U5NCT1_STECR</name>
<keyword evidence="4" id="KW-1185">Reference proteome</keyword>
<feature type="region of interest" description="Disordered" evidence="1">
    <location>
        <begin position="257"/>
        <end position="285"/>
    </location>
</feature>